<dbReference type="Gene3D" id="1.20.1310.10">
    <property type="entry name" value="Cullin Repeats"/>
    <property type="match status" value="4"/>
</dbReference>
<evidence type="ECO:0000256" key="3">
    <source>
        <dbReference type="RuleBase" id="RU003829"/>
    </source>
</evidence>
<name>A0A061J0H1_TRYRA</name>
<evidence type="ECO:0000256" key="1">
    <source>
        <dbReference type="ARBA" id="ARBA00006019"/>
    </source>
</evidence>
<evidence type="ECO:0000313" key="5">
    <source>
        <dbReference type="EMBL" id="ESL07576.1"/>
    </source>
</evidence>
<dbReference type="EMBL" id="AUPL01004732">
    <property type="protein sequence ID" value="ESL07576.1"/>
    <property type="molecule type" value="Genomic_DNA"/>
</dbReference>
<evidence type="ECO:0000313" key="6">
    <source>
        <dbReference type="Proteomes" id="UP000031737"/>
    </source>
</evidence>
<protein>
    <submittedName>
        <fullName evidence="5">Cullin 2</fullName>
    </submittedName>
</protein>
<dbReference type="GO" id="GO:0006511">
    <property type="term" value="P:ubiquitin-dependent protein catabolic process"/>
    <property type="evidence" value="ECO:0007669"/>
    <property type="project" value="InterPro"/>
</dbReference>
<dbReference type="Pfam" id="PF10557">
    <property type="entry name" value="Cullin_Nedd8"/>
    <property type="match status" value="1"/>
</dbReference>
<keyword evidence="6" id="KW-1185">Reference proteome</keyword>
<dbReference type="InterPro" id="IPR001373">
    <property type="entry name" value="Cullin_N"/>
</dbReference>
<dbReference type="SUPFAM" id="SSF74788">
    <property type="entry name" value="Cullin repeat-like"/>
    <property type="match status" value="1"/>
</dbReference>
<sequence length="810" mass="92421">MRRVPSSDDPRRDFVRAYSGPLFATTFDFGVLWNKVENVCNKILGWTDSPEFVGQTAIQQVVRAYTVVYRLVSVPCLECPKLVRGANAQQDPIEGGCEGRQALVVYYLLRETIRKRLLSVVIHRLKLSLKAEAPTLLHVYLSEWKTFIVAVNHLKVIFSYLHSPWQKREVPSDQPLLPTEVVALIQWGEIIMSPEICGGLTEQIFSLISRDRLHRLDEESTRLVRGLSHSLAALNDPRHTAYSSLIEEPYFVHLERFYKANINVLKSGGILSYIERSLVIFEDETERVNRILNKCTMLPMLQRLSEILIESEIDYIKPYLSIWILNNRGYILNKMFQLLSKNSKGLLLLKEVFENAVFEKGLEDISKICEDSLRLKENVYKAVLEGIMSVHQYFVKVNESFQGNEVLETAMLFGLERILTSLSYVRSYHILGEELASFVHTKLISTESKEECEVALKEVVNVFQILPSKSSFLEAYPKYLSARLLFEAYSEEHERLAIQIISEASGCTSDFVSRCVIMLTDVTENSVSLRDMFDSKCANTHGKSITWLFHPSVLTSYSWPDASCDIQLSTPSILLPKLNEFQLFYSQVRPKRHITFVPRCSYGWVKMVLPRGSRLPSIDLRVGQFQLLLTECFNNRTEWSISKLLQTMEVSNKEVLLRSLNAFASYGVLEIYDENGPVELPLKSVVTEQFVRLGSNPDTRKRKLNLFSSEWGGCFQATTASSNDLANDPVDASHHVVDQLKAPAVQATLVRVFKSNIALSFSELVERVKDESLQKFMPSVQQVKVALEFLISRGFVIRDNSEGGRFLYMC</sequence>
<dbReference type="InterPro" id="IPR059120">
    <property type="entry name" value="Cullin-like_AB"/>
</dbReference>
<accession>A0A061J0H1</accession>
<organism evidence="5 6">
    <name type="scientific">Trypanosoma rangeli SC58</name>
    <dbReference type="NCBI Taxonomy" id="429131"/>
    <lineage>
        <taxon>Eukaryota</taxon>
        <taxon>Discoba</taxon>
        <taxon>Euglenozoa</taxon>
        <taxon>Kinetoplastea</taxon>
        <taxon>Metakinetoplastina</taxon>
        <taxon>Trypanosomatida</taxon>
        <taxon>Trypanosomatidae</taxon>
        <taxon>Trypanosoma</taxon>
        <taxon>Herpetosoma</taxon>
    </lineage>
</organism>
<dbReference type="SMART" id="SM00884">
    <property type="entry name" value="Cullin_Nedd8"/>
    <property type="match status" value="1"/>
</dbReference>
<dbReference type="Gene3D" id="1.10.10.10">
    <property type="entry name" value="Winged helix-like DNA-binding domain superfamily/Winged helix DNA-binding domain"/>
    <property type="match status" value="1"/>
</dbReference>
<evidence type="ECO:0000259" key="4">
    <source>
        <dbReference type="PROSITE" id="PS50069"/>
    </source>
</evidence>
<dbReference type="SUPFAM" id="SSF46785">
    <property type="entry name" value="Winged helix' DNA-binding domain"/>
    <property type="match status" value="1"/>
</dbReference>
<feature type="domain" description="Cullin family profile" evidence="4">
    <location>
        <begin position="426"/>
        <end position="655"/>
    </location>
</feature>
<dbReference type="AlphaFoldDB" id="A0A061J0H1"/>
<dbReference type="Pfam" id="PF26557">
    <property type="entry name" value="Cullin_AB"/>
    <property type="match status" value="1"/>
</dbReference>
<dbReference type="Proteomes" id="UP000031737">
    <property type="component" value="Unassembled WGS sequence"/>
</dbReference>
<evidence type="ECO:0000256" key="2">
    <source>
        <dbReference type="PROSITE-ProRule" id="PRU00330"/>
    </source>
</evidence>
<dbReference type="GO" id="GO:0031625">
    <property type="term" value="F:ubiquitin protein ligase binding"/>
    <property type="evidence" value="ECO:0007669"/>
    <property type="project" value="InterPro"/>
</dbReference>
<dbReference type="InterPro" id="IPR016158">
    <property type="entry name" value="Cullin_homology"/>
</dbReference>
<dbReference type="OrthoDB" id="27073at2759"/>
<dbReference type="InterPro" id="IPR036390">
    <property type="entry name" value="WH_DNA-bd_sf"/>
</dbReference>
<dbReference type="InterPro" id="IPR045093">
    <property type="entry name" value="Cullin"/>
</dbReference>
<comment type="similarity">
    <text evidence="1 2 3">Belongs to the cullin family.</text>
</comment>
<dbReference type="InterPro" id="IPR036317">
    <property type="entry name" value="Cullin_homology_sf"/>
</dbReference>
<dbReference type="InterPro" id="IPR036388">
    <property type="entry name" value="WH-like_DNA-bd_sf"/>
</dbReference>
<dbReference type="InterPro" id="IPR016159">
    <property type="entry name" value="Cullin_repeat-like_dom_sf"/>
</dbReference>
<dbReference type="SUPFAM" id="SSF75632">
    <property type="entry name" value="Cullin homology domain"/>
    <property type="match status" value="1"/>
</dbReference>
<dbReference type="VEuPathDB" id="TriTrypDB:TRSC58_04732"/>
<dbReference type="PANTHER" id="PTHR11932">
    <property type="entry name" value="CULLIN"/>
    <property type="match status" value="1"/>
</dbReference>
<dbReference type="Gene3D" id="3.30.230.130">
    <property type="entry name" value="Cullin, Chain C, Domain 2"/>
    <property type="match status" value="1"/>
</dbReference>
<dbReference type="SMART" id="SM00182">
    <property type="entry name" value="CULLIN"/>
    <property type="match status" value="1"/>
</dbReference>
<dbReference type="Pfam" id="PF00888">
    <property type="entry name" value="Cullin"/>
    <property type="match status" value="1"/>
</dbReference>
<gene>
    <name evidence="5" type="ORF">TRSC58_04732</name>
</gene>
<reference evidence="5 6" key="1">
    <citation type="submission" date="2013-07" db="EMBL/GenBank/DDBJ databases">
        <authorList>
            <person name="Stoco P.H."/>
            <person name="Wagner G."/>
            <person name="Gerber A."/>
            <person name="Zaha A."/>
            <person name="Thompson C."/>
            <person name="Bartholomeu D.C."/>
            <person name="Luckemeyer D.D."/>
            <person name="Bahia D."/>
            <person name="Loreto E."/>
            <person name="Prestes E.B."/>
            <person name="Lima F.M."/>
            <person name="Rodrigues-Luiz G."/>
            <person name="Vallejo G.A."/>
            <person name="Filho J.F."/>
            <person name="Monteiro K.M."/>
            <person name="Tyler K.M."/>
            <person name="de Almeida L.G."/>
            <person name="Ortiz M.F."/>
            <person name="Siervo M.A."/>
            <person name="de Moraes M.H."/>
            <person name="Cunha O.L."/>
            <person name="Mendonca-Neto R."/>
            <person name="Silva R."/>
            <person name="Teixeira S.M."/>
            <person name="Murta S.M."/>
            <person name="Sincero T.C."/>
            <person name="Mendes T.A."/>
            <person name="Urmenyi T.P."/>
            <person name="Silva V.G."/>
            <person name="da Rocha W.D."/>
            <person name="Andersson B."/>
            <person name="Romanha A.J."/>
            <person name="Steindel M."/>
            <person name="de Vasconcelos A.T."/>
            <person name="Grisard E.C."/>
        </authorList>
    </citation>
    <scope>NUCLEOTIDE SEQUENCE [LARGE SCALE GENOMIC DNA]</scope>
    <source>
        <strain evidence="5 6">SC58</strain>
    </source>
</reference>
<dbReference type="PROSITE" id="PS50069">
    <property type="entry name" value="CULLIN_2"/>
    <property type="match status" value="1"/>
</dbReference>
<dbReference type="InterPro" id="IPR019559">
    <property type="entry name" value="Cullin_neddylation_domain"/>
</dbReference>
<proteinExistence type="inferred from homology"/>
<comment type="caution">
    <text evidence="5">The sequence shown here is derived from an EMBL/GenBank/DDBJ whole genome shotgun (WGS) entry which is preliminary data.</text>
</comment>